<dbReference type="InterPro" id="IPR002475">
    <property type="entry name" value="Bcl2-like"/>
</dbReference>
<evidence type="ECO:0000256" key="5">
    <source>
        <dbReference type="ARBA" id="ARBA00022703"/>
    </source>
</evidence>
<dbReference type="AlphaFoldDB" id="A0A6G0IDF9"/>
<dbReference type="PANTHER" id="PTHR11256">
    <property type="entry name" value="BCL-2 RELATED"/>
    <property type="match status" value="1"/>
</dbReference>
<dbReference type="GO" id="GO:0097192">
    <property type="term" value="P:extrinsic apoptotic signaling pathway in absence of ligand"/>
    <property type="evidence" value="ECO:0007669"/>
    <property type="project" value="TreeGrafter"/>
</dbReference>
<dbReference type="FunFam" id="1.10.437.10:FF:000017">
    <property type="entry name" value="MCL1, BCL2 family apoptosis regulator"/>
    <property type="match status" value="1"/>
</dbReference>
<dbReference type="GO" id="GO:0005741">
    <property type="term" value="C:mitochondrial outer membrane"/>
    <property type="evidence" value="ECO:0007669"/>
    <property type="project" value="TreeGrafter"/>
</dbReference>
<keyword evidence="11" id="KW-1185">Reference proteome</keyword>
<keyword evidence="8" id="KW-0472">Membrane</keyword>
<evidence type="ECO:0000256" key="6">
    <source>
        <dbReference type="ARBA" id="ARBA00023242"/>
    </source>
</evidence>
<evidence type="ECO:0000256" key="8">
    <source>
        <dbReference type="SAM" id="Phobius"/>
    </source>
</evidence>
<dbReference type="Gene3D" id="1.10.437.10">
    <property type="entry name" value="Blc2-like"/>
    <property type="match status" value="1"/>
</dbReference>
<evidence type="ECO:0000256" key="2">
    <source>
        <dbReference type="ARBA" id="ARBA00004496"/>
    </source>
</evidence>
<comment type="caution">
    <text evidence="10">The sequence shown here is derived from an EMBL/GenBank/DDBJ whole genome shotgun (WGS) entry which is preliminary data.</text>
</comment>
<dbReference type="GO" id="GO:0051400">
    <property type="term" value="F:BH domain binding"/>
    <property type="evidence" value="ECO:0007669"/>
    <property type="project" value="TreeGrafter"/>
</dbReference>
<reference evidence="10 11" key="1">
    <citation type="submission" date="2019-07" db="EMBL/GenBank/DDBJ databases">
        <title>Chromosome genome assembly for large yellow croaker.</title>
        <authorList>
            <person name="Xiao S."/>
        </authorList>
    </citation>
    <scope>NUCLEOTIDE SEQUENCE [LARGE SCALE GENOMIC DNA]</scope>
    <source>
        <strain evidence="10">JMULYC20181020</strain>
        <tissue evidence="10">Muscle</tissue>
    </source>
</reference>
<dbReference type="PRINTS" id="PR01866">
    <property type="entry name" value="APOPREGMCL1"/>
</dbReference>
<dbReference type="PRINTS" id="PR01862">
    <property type="entry name" value="BCL2FAMILY"/>
</dbReference>
<feature type="transmembrane region" description="Helical" evidence="8">
    <location>
        <begin position="265"/>
        <end position="285"/>
    </location>
</feature>
<feature type="region of interest" description="Disordered" evidence="7">
    <location>
        <begin position="43"/>
        <end position="90"/>
    </location>
</feature>
<dbReference type="SUPFAM" id="SSF56854">
    <property type="entry name" value="Bcl-2 inhibitors of programmed cell death"/>
    <property type="match status" value="1"/>
</dbReference>
<dbReference type="GO" id="GO:0042981">
    <property type="term" value="P:regulation of apoptotic process"/>
    <property type="evidence" value="ECO:0007669"/>
    <property type="project" value="InterPro"/>
</dbReference>
<dbReference type="PANTHER" id="PTHR11256:SF46">
    <property type="entry name" value="INDUCED MYELOID LEUKEMIA CELL DIFFERENTIATION PROTEIN MCL-1"/>
    <property type="match status" value="1"/>
</dbReference>
<dbReference type="Proteomes" id="UP000424527">
    <property type="component" value="Unassembled WGS sequence"/>
</dbReference>
<evidence type="ECO:0000313" key="10">
    <source>
        <dbReference type="EMBL" id="KAE8289272.1"/>
    </source>
</evidence>
<dbReference type="PROSITE" id="PS50062">
    <property type="entry name" value="BCL2_FAMILY"/>
    <property type="match status" value="1"/>
</dbReference>
<evidence type="ECO:0000256" key="1">
    <source>
        <dbReference type="ARBA" id="ARBA00004123"/>
    </source>
</evidence>
<feature type="domain" description="Bcl-2 Bcl-2 homology region 1-3" evidence="9">
    <location>
        <begin position="145"/>
        <end position="245"/>
    </location>
</feature>
<dbReference type="InterPro" id="IPR026298">
    <property type="entry name" value="Bcl-2_fam"/>
</dbReference>
<dbReference type="InterPro" id="IPR046371">
    <property type="entry name" value="Bcl-2_BH1-3"/>
</dbReference>
<keyword evidence="5" id="KW-0053">Apoptosis</keyword>
<dbReference type="EMBL" id="REGW02000012">
    <property type="protein sequence ID" value="KAE8289272.1"/>
    <property type="molecule type" value="Genomic_DNA"/>
</dbReference>
<dbReference type="Pfam" id="PF00452">
    <property type="entry name" value="Bcl-2"/>
    <property type="match status" value="1"/>
</dbReference>
<evidence type="ECO:0000256" key="7">
    <source>
        <dbReference type="SAM" id="MobiDB-lite"/>
    </source>
</evidence>
<protein>
    <submittedName>
        <fullName evidence="10">Induced myeloid leukemia cell differentiation protein Mcl-1 Bcl-2-like protein 3</fullName>
    </submittedName>
</protein>
<dbReference type="InterPro" id="IPR036834">
    <property type="entry name" value="Bcl-2-like_sf"/>
</dbReference>
<gene>
    <name evidence="10" type="ORF">D5F01_LYC13155</name>
</gene>
<proteinExistence type="inferred from homology"/>
<feature type="compositionally biased region" description="Polar residues" evidence="7">
    <location>
        <begin position="46"/>
        <end position="58"/>
    </location>
</feature>
<sequence>MMNVFQNRPFNLTNGVMSCICPQNGVLEGGPLCRVETPLTMPASLDSHSGNVSSNGGQSRPKILDVNPAKGYKPKHVFDSGDTDEQDGSLPCTPELESDTELDVSPAGNEALDNETTQLISSFLRHYTGLSTRRWNQKNEPLATMKRVVDGLLEKHRYAYNGMITKLSLDDRGDDASFVSAVAKSLFGDGTTNWGRVVSLVAFGAVVSQYLKEKSRENCVEQVAKEISTYLLTEQRDWLVKNNSWDGFVEFFRVADPESTVRNTLMAFAGFAGIGATLALLISCCDVM</sequence>
<dbReference type="GO" id="GO:0015267">
    <property type="term" value="F:channel activity"/>
    <property type="evidence" value="ECO:0007669"/>
    <property type="project" value="TreeGrafter"/>
</dbReference>
<evidence type="ECO:0000256" key="3">
    <source>
        <dbReference type="ARBA" id="ARBA00009458"/>
    </source>
</evidence>
<dbReference type="GO" id="GO:0008630">
    <property type="term" value="P:intrinsic apoptotic signaling pathway in response to DNA damage"/>
    <property type="evidence" value="ECO:0007669"/>
    <property type="project" value="TreeGrafter"/>
</dbReference>
<keyword evidence="6" id="KW-0539">Nucleus</keyword>
<evidence type="ECO:0000313" key="11">
    <source>
        <dbReference type="Proteomes" id="UP000424527"/>
    </source>
</evidence>
<accession>A0A6G0IDF9</accession>
<dbReference type="InterPro" id="IPR013281">
    <property type="entry name" value="Apop_reg_Mc1"/>
</dbReference>
<dbReference type="GO" id="GO:0008053">
    <property type="term" value="P:mitochondrial fusion"/>
    <property type="evidence" value="ECO:0007669"/>
    <property type="project" value="TreeGrafter"/>
</dbReference>
<organism evidence="10 11">
    <name type="scientific">Larimichthys crocea</name>
    <name type="common">Large yellow croaker</name>
    <name type="synonym">Pseudosciaena crocea</name>
    <dbReference type="NCBI Taxonomy" id="215358"/>
    <lineage>
        <taxon>Eukaryota</taxon>
        <taxon>Metazoa</taxon>
        <taxon>Chordata</taxon>
        <taxon>Craniata</taxon>
        <taxon>Vertebrata</taxon>
        <taxon>Euteleostomi</taxon>
        <taxon>Actinopterygii</taxon>
        <taxon>Neopterygii</taxon>
        <taxon>Teleostei</taxon>
        <taxon>Neoteleostei</taxon>
        <taxon>Acanthomorphata</taxon>
        <taxon>Eupercaria</taxon>
        <taxon>Sciaenidae</taxon>
        <taxon>Larimichthys</taxon>
    </lineage>
</organism>
<comment type="similarity">
    <text evidence="3">Belongs to the Bcl-2 family.</text>
</comment>
<dbReference type="GO" id="GO:0001836">
    <property type="term" value="P:release of cytochrome c from mitochondria"/>
    <property type="evidence" value="ECO:0007669"/>
    <property type="project" value="TreeGrafter"/>
</dbReference>
<comment type="subcellular location">
    <subcellularLocation>
        <location evidence="2">Cytoplasm</location>
    </subcellularLocation>
    <subcellularLocation>
        <location evidence="1">Nucleus</location>
    </subcellularLocation>
</comment>
<dbReference type="GO" id="GO:0005634">
    <property type="term" value="C:nucleus"/>
    <property type="evidence" value="ECO:0007669"/>
    <property type="project" value="UniProtKB-SubCell"/>
</dbReference>
<keyword evidence="4" id="KW-0963">Cytoplasm</keyword>
<dbReference type="CDD" id="cd06845">
    <property type="entry name" value="Bcl-2_like"/>
    <property type="match status" value="1"/>
</dbReference>
<keyword evidence="8" id="KW-0812">Transmembrane</keyword>
<dbReference type="SMART" id="SM00337">
    <property type="entry name" value="BCL"/>
    <property type="match status" value="1"/>
</dbReference>
<keyword evidence="8" id="KW-1133">Transmembrane helix</keyword>
<name>A0A6G0IDF9_LARCR</name>
<evidence type="ECO:0000259" key="9">
    <source>
        <dbReference type="SMART" id="SM00337"/>
    </source>
</evidence>
<evidence type="ECO:0000256" key="4">
    <source>
        <dbReference type="ARBA" id="ARBA00022490"/>
    </source>
</evidence>